<evidence type="ECO:0000256" key="1">
    <source>
        <dbReference type="SAM" id="MobiDB-lite"/>
    </source>
</evidence>
<organism evidence="3 4">
    <name type="scientific">Paenibacillus antri</name>
    <dbReference type="NCBI Taxonomy" id="2582848"/>
    <lineage>
        <taxon>Bacteria</taxon>
        <taxon>Bacillati</taxon>
        <taxon>Bacillota</taxon>
        <taxon>Bacilli</taxon>
        <taxon>Bacillales</taxon>
        <taxon>Paenibacillaceae</taxon>
        <taxon>Paenibacillus</taxon>
    </lineage>
</organism>
<gene>
    <name evidence="3" type="ORF">FE782_11460</name>
</gene>
<keyword evidence="2" id="KW-0472">Membrane</keyword>
<comment type="caution">
    <text evidence="3">The sequence shown here is derived from an EMBL/GenBank/DDBJ whole genome shotgun (WGS) entry which is preliminary data.</text>
</comment>
<feature type="region of interest" description="Disordered" evidence="1">
    <location>
        <begin position="115"/>
        <end position="149"/>
    </location>
</feature>
<feature type="transmembrane region" description="Helical" evidence="2">
    <location>
        <begin position="40"/>
        <end position="59"/>
    </location>
</feature>
<dbReference type="AlphaFoldDB" id="A0A5R9G8E1"/>
<feature type="compositionally biased region" description="Basic and acidic residues" evidence="1">
    <location>
        <begin position="138"/>
        <end position="149"/>
    </location>
</feature>
<dbReference type="OrthoDB" id="2577247at2"/>
<keyword evidence="4" id="KW-1185">Reference proteome</keyword>
<evidence type="ECO:0000313" key="4">
    <source>
        <dbReference type="Proteomes" id="UP000309676"/>
    </source>
</evidence>
<protein>
    <submittedName>
        <fullName evidence="3">Uncharacterized protein</fullName>
    </submittedName>
</protein>
<accession>A0A5R9G8E1</accession>
<keyword evidence="2" id="KW-0812">Transmembrane</keyword>
<keyword evidence="2" id="KW-1133">Transmembrane helix</keyword>
<dbReference type="Proteomes" id="UP000309676">
    <property type="component" value="Unassembled WGS sequence"/>
</dbReference>
<evidence type="ECO:0000313" key="3">
    <source>
        <dbReference type="EMBL" id="TLS51991.1"/>
    </source>
</evidence>
<evidence type="ECO:0000256" key="2">
    <source>
        <dbReference type="SAM" id="Phobius"/>
    </source>
</evidence>
<reference evidence="3 4" key="1">
    <citation type="submission" date="2019-05" db="EMBL/GenBank/DDBJ databases">
        <authorList>
            <person name="Narsing Rao M.P."/>
            <person name="Li W.J."/>
        </authorList>
    </citation>
    <scope>NUCLEOTIDE SEQUENCE [LARGE SCALE GENOMIC DNA]</scope>
    <source>
        <strain evidence="3 4">SYSU_K30003</strain>
    </source>
</reference>
<proteinExistence type="predicted"/>
<sequence length="217" mass="23885">MPKLKKTLSTKIISLYRSDNGVLHYRFRDSDIRRFPVPRWARRTIATVFLLAVAGMIAYKPAMNYISSLVMEQVSDKLLTAEEVNNLLQEPEIQRIVAEQLKEAPVVPVAAAPNEEADAGAEAVSEVTSPAESAPDAKTSDEGSKATFGSREEATKFLLTRFSMSELNGFASMAGGGLTAEEKQEIKTKVLEKISPEEFEALKRLAVIELAKKQTQP</sequence>
<dbReference type="EMBL" id="VCIW01000006">
    <property type="protein sequence ID" value="TLS51991.1"/>
    <property type="molecule type" value="Genomic_DNA"/>
</dbReference>
<name>A0A5R9G8E1_9BACL</name>
<dbReference type="RefSeq" id="WP_138194235.1">
    <property type="nucleotide sequence ID" value="NZ_VCIW01000006.1"/>
</dbReference>